<accession>A0ABV1JAK7</accession>
<evidence type="ECO:0008006" key="4">
    <source>
        <dbReference type="Google" id="ProtNLM"/>
    </source>
</evidence>
<name>A0ABV1JAK7_9ACTN</name>
<gene>
    <name evidence="2" type="ORF">AAA083_03940</name>
</gene>
<dbReference type="EMBL" id="JBBNOP010000002">
    <property type="protein sequence ID" value="MEQ3362126.1"/>
    <property type="molecule type" value="Genomic_DNA"/>
</dbReference>
<comment type="caution">
    <text evidence="2">The sequence shown here is derived from an EMBL/GenBank/DDBJ whole genome shotgun (WGS) entry which is preliminary data.</text>
</comment>
<evidence type="ECO:0000313" key="3">
    <source>
        <dbReference type="Proteomes" id="UP001487305"/>
    </source>
</evidence>
<dbReference type="RefSeq" id="WP_349227184.1">
    <property type="nucleotide sequence ID" value="NZ_JBBNOP010000002.1"/>
</dbReference>
<evidence type="ECO:0000256" key="1">
    <source>
        <dbReference type="SAM" id="MobiDB-lite"/>
    </source>
</evidence>
<dbReference type="Proteomes" id="UP001487305">
    <property type="component" value="Unassembled WGS sequence"/>
</dbReference>
<feature type="compositionally biased region" description="Basic and acidic residues" evidence="1">
    <location>
        <begin position="69"/>
        <end position="84"/>
    </location>
</feature>
<proteinExistence type="predicted"/>
<evidence type="ECO:0000313" key="2">
    <source>
        <dbReference type="EMBL" id="MEQ3362126.1"/>
    </source>
</evidence>
<keyword evidence="3" id="KW-1185">Reference proteome</keyword>
<protein>
    <recommendedName>
        <fullName evidence="4">YtxH domain-containing protein</fullName>
    </recommendedName>
</protein>
<sequence>MKNVLIFTAAIGAAFIVGSKIFGNGPKETAGAMAESASNAIGGAKKKATQAVSHAKEKASKASAAAKTVAHDAGDAVKEAVDKA</sequence>
<reference evidence="2 3" key="1">
    <citation type="submission" date="2024-04" db="EMBL/GenBank/DDBJ databases">
        <title>Human intestinal bacterial collection.</title>
        <authorList>
            <person name="Pauvert C."/>
            <person name="Hitch T.C.A."/>
            <person name="Clavel T."/>
        </authorList>
    </citation>
    <scope>NUCLEOTIDE SEQUENCE [LARGE SCALE GENOMIC DNA]</scope>
    <source>
        <strain evidence="2 3">CLA-KB-H42</strain>
    </source>
</reference>
<organism evidence="2 3">
    <name type="scientific">Raoultibacter massiliensis</name>
    <dbReference type="NCBI Taxonomy" id="1852371"/>
    <lineage>
        <taxon>Bacteria</taxon>
        <taxon>Bacillati</taxon>
        <taxon>Actinomycetota</taxon>
        <taxon>Coriobacteriia</taxon>
        <taxon>Eggerthellales</taxon>
        <taxon>Eggerthellaceae</taxon>
        <taxon>Raoultibacter</taxon>
    </lineage>
</organism>
<feature type="region of interest" description="Disordered" evidence="1">
    <location>
        <begin position="48"/>
        <end position="84"/>
    </location>
</feature>